<proteinExistence type="predicted"/>
<name>A0A0E9WC15_ANGAN</name>
<keyword evidence="1" id="KW-1133">Transmembrane helix</keyword>
<accession>A0A0E9WC15</accession>
<dbReference type="EMBL" id="GBXM01020695">
    <property type="protein sequence ID" value="JAH87882.1"/>
    <property type="molecule type" value="Transcribed_RNA"/>
</dbReference>
<dbReference type="AlphaFoldDB" id="A0A0E9WC15"/>
<organism evidence="2">
    <name type="scientific">Anguilla anguilla</name>
    <name type="common">European freshwater eel</name>
    <name type="synonym">Muraena anguilla</name>
    <dbReference type="NCBI Taxonomy" id="7936"/>
    <lineage>
        <taxon>Eukaryota</taxon>
        <taxon>Metazoa</taxon>
        <taxon>Chordata</taxon>
        <taxon>Craniata</taxon>
        <taxon>Vertebrata</taxon>
        <taxon>Euteleostomi</taxon>
        <taxon>Actinopterygii</taxon>
        <taxon>Neopterygii</taxon>
        <taxon>Teleostei</taxon>
        <taxon>Anguilliformes</taxon>
        <taxon>Anguillidae</taxon>
        <taxon>Anguilla</taxon>
    </lineage>
</organism>
<dbReference type="PROSITE" id="PS51257">
    <property type="entry name" value="PROKAR_LIPOPROTEIN"/>
    <property type="match status" value="1"/>
</dbReference>
<evidence type="ECO:0000256" key="1">
    <source>
        <dbReference type="SAM" id="Phobius"/>
    </source>
</evidence>
<evidence type="ECO:0000313" key="2">
    <source>
        <dbReference type="EMBL" id="JAH87882.1"/>
    </source>
</evidence>
<reference evidence="2" key="1">
    <citation type="submission" date="2014-11" db="EMBL/GenBank/DDBJ databases">
        <authorList>
            <person name="Amaro Gonzalez C."/>
        </authorList>
    </citation>
    <scope>NUCLEOTIDE SEQUENCE</scope>
</reference>
<keyword evidence="1" id="KW-0472">Membrane</keyword>
<reference evidence="2" key="2">
    <citation type="journal article" date="2015" name="Fish Shellfish Immunol.">
        <title>Early steps in the European eel (Anguilla anguilla)-Vibrio vulnificus interaction in the gills: Role of the RtxA13 toxin.</title>
        <authorList>
            <person name="Callol A."/>
            <person name="Pajuelo D."/>
            <person name="Ebbesson L."/>
            <person name="Teles M."/>
            <person name="MacKenzie S."/>
            <person name="Amaro C."/>
        </authorList>
    </citation>
    <scope>NUCLEOTIDE SEQUENCE</scope>
</reference>
<feature type="transmembrane region" description="Helical" evidence="1">
    <location>
        <begin position="20"/>
        <end position="42"/>
    </location>
</feature>
<sequence>MARVLRGNIMLLSYKLHELSTASVVFTVTTGQGCCIACLTAMHLTHHRWRY</sequence>
<protein>
    <submittedName>
        <fullName evidence="2">Uncharacterized protein</fullName>
    </submittedName>
</protein>
<keyword evidence="1" id="KW-0812">Transmembrane</keyword>